<dbReference type="InParanoid" id="Q23YG7"/>
<evidence type="ECO:0000313" key="3">
    <source>
        <dbReference type="Proteomes" id="UP000009168"/>
    </source>
</evidence>
<dbReference type="eggNOG" id="KOG0379">
    <property type="taxonomic scope" value="Eukaryota"/>
</dbReference>
<evidence type="ECO:0000256" key="1">
    <source>
        <dbReference type="SAM" id="MobiDB-lite"/>
    </source>
</evidence>
<name>Q23YG7_TETTS</name>
<reference evidence="3" key="1">
    <citation type="journal article" date="2006" name="PLoS Biol.">
        <title>Macronuclear genome sequence of the ciliate Tetrahymena thermophila, a model eukaryote.</title>
        <authorList>
            <person name="Eisen J.A."/>
            <person name="Coyne R.S."/>
            <person name="Wu M."/>
            <person name="Wu D."/>
            <person name="Thiagarajan M."/>
            <person name="Wortman J.R."/>
            <person name="Badger J.H."/>
            <person name="Ren Q."/>
            <person name="Amedeo P."/>
            <person name="Jones K.M."/>
            <person name="Tallon L.J."/>
            <person name="Delcher A.L."/>
            <person name="Salzberg S.L."/>
            <person name="Silva J.C."/>
            <person name="Haas B.J."/>
            <person name="Majoros W.H."/>
            <person name="Farzad M."/>
            <person name="Carlton J.M."/>
            <person name="Smith R.K. Jr."/>
            <person name="Garg J."/>
            <person name="Pearlman R.E."/>
            <person name="Karrer K.M."/>
            <person name="Sun L."/>
            <person name="Manning G."/>
            <person name="Elde N.C."/>
            <person name="Turkewitz A.P."/>
            <person name="Asai D.J."/>
            <person name="Wilkes D.E."/>
            <person name="Wang Y."/>
            <person name="Cai H."/>
            <person name="Collins K."/>
            <person name="Stewart B.A."/>
            <person name="Lee S.R."/>
            <person name="Wilamowska K."/>
            <person name="Weinberg Z."/>
            <person name="Ruzzo W.L."/>
            <person name="Wloga D."/>
            <person name="Gaertig J."/>
            <person name="Frankel J."/>
            <person name="Tsao C.-C."/>
            <person name="Gorovsky M.A."/>
            <person name="Keeling P.J."/>
            <person name="Waller R.F."/>
            <person name="Patron N.J."/>
            <person name="Cherry J.M."/>
            <person name="Stover N.A."/>
            <person name="Krieger C.J."/>
            <person name="del Toro C."/>
            <person name="Ryder H.F."/>
            <person name="Williamson S.C."/>
            <person name="Barbeau R.A."/>
            <person name="Hamilton E.P."/>
            <person name="Orias E."/>
        </authorList>
    </citation>
    <scope>NUCLEOTIDE SEQUENCE [LARGE SCALE GENOMIC DNA]</scope>
    <source>
        <strain evidence="3">SB210</strain>
    </source>
</reference>
<dbReference type="InterPro" id="IPR015915">
    <property type="entry name" value="Kelch-typ_b-propeller"/>
</dbReference>
<protein>
    <submittedName>
        <fullName evidence="2">Central domain galactose oxidase</fullName>
    </submittedName>
</protein>
<dbReference type="GeneID" id="7836372"/>
<dbReference type="KEGG" id="tet:TTHERM_01250060"/>
<feature type="compositionally biased region" description="Polar residues" evidence="1">
    <location>
        <begin position="567"/>
        <end position="576"/>
    </location>
</feature>
<gene>
    <name evidence="2" type="ORF">TTHERM_01250060</name>
</gene>
<feature type="compositionally biased region" description="Basic and acidic residues" evidence="1">
    <location>
        <begin position="460"/>
        <end position="472"/>
    </location>
</feature>
<accession>Q23YG7</accession>
<dbReference type="RefSeq" id="XP_001021811.2">
    <property type="nucleotide sequence ID" value="XM_001021811.2"/>
</dbReference>
<dbReference type="STRING" id="312017.Q23YG7"/>
<sequence>MQKILTCEINQNQNHLQVDYVIKTIRVQTTGQIPPPRSNHISCLIERQDSIFVHGGSDSKIDHSDSFILNMTEKKWQNVGIVLKNQDLIKFTGHKCLHFPFEHCSPNIMMFGGWDGERYTNQITVMNIQNKQVRQSVYIEQEKKSEQIATKNTKSTLDGTLFMKDESPIKNQLQNLISNDINNISQDSGTVNPQKVLANHNILQTKKSPLQKVFPPGVRDHTLVYDFVKNVVFLFGGWDPFKFEFGCNEFNYLWMLDSKWNWYNVKTTGEIPQGRRGHTCVFIQQPYGLMVFGGIHGYNKLNNDCYFLDLKVFNWRKINQKQDLFYPSPRAYHTAIRIHDKIMYYGGLLKGNKISNQILIHDYILNDWSEVENQNSCIPPLMMHSAVNNEHNEIYIFGGKTVDNDNPSKHKTMNLENIYILKLEYIDISQMVMSPSPKRQQKEEQLHWNIMAFPALEQYKEDKQDSQSKQDDNSNSQSLISQIQQQNSIREDKFSFDSEVEYYDDSVVPSEKYFSKNYKKKMQYQLSQVIEETSKLPKELRGNEEQNEEQNQSINNEESDDEDQYNKGRSSLQNQDPFEDFPECETEEVGKQISQIDQN</sequence>
<dbReference type="EMBL" id="GG662600">
    <property type="protein sequence ID" value="EAS01566.2"/>
    <property type="molecule type" value="Genomic_DNA"/>
</dbReference>
<dbReference type="SUPFAM" id="SSF117281">
    <property type="entry name" value="Kelch motif"/>
    <property type="match status" value="2"/>
</dbReference>
<dbReference type="Pfam" id="PF24681">
    <property type="entry name" value="Kelch_KLHDC2_KLHL20_DRC7"/>
    <property type="match status" value="2"/>
</dbReference>
<dbReference type="OrthoDB" id="9998912at2759"/>
<dbReference type="AlphaFoldDB" id="Q23YG7"/>
<feature type="compositionally biased region" description="Low complexity" evidence="1">
    <location>
        <begin position="473"/>
        <end position="488"/>
    </location>
</feature>
<keyword evidence="3" id="KW-1185">Reference proteome</keyword>
<dbReference type="HOGENOM" id="CLU_472152_0_0_1"/>
<feature type="region of interest" description="Disordered" evidence="1">
    <location>
        <begin position="536"/>
        <end position="599"/>
    </location>
</feature>
<dbReference type="Gene3D" id="2.120.10.80">
    <property type="entry name" value="Kelch-type beta propeller"/>
    <property type="match status" value="2"/>
</dbReference>
<feature type="compositionally biased region" description="Acidic residues" evidence="1">
    <location>
        <begin position="577"/>
        <end position="587"/>
    </location>
</feature>
<dbReference type="PANTHER" id="PTHR23244">
    <property type="entry name" value="KELCH REPEAT DOMAIN"/>
    <property type="match status" value="1"/>
</dbReference>
<feature type="region of interest" description="Disordered" evidence="1">
    <location>
        <begin position="460"/>
        <end position="490"/>
    </location>
</feature>
<dbReference type="Proteomes" id="UP000009168">
    <property type="component" value="Unassembled WGS sequence"/>
</dbReference>
<proteinExistence type="predicted"/>
<organism evidence="2 3">
    <name type="scientific">Tetrahymena thermophila (strain SB210)</name>
    <dbReference type="NCBI Taxonomy" id="312017"/>
    <lineage>
        <taxon>Eukaryota</taxon>
        <taxon>Sar</taxon>
        <taxon>Alveolata</taxon>
        <taxon>Ciliophora</taxon>
        <taxon>Intramacronucleata</taxon>
        <taxon>Oligohymenophorea</taxon>
        <taxon>Hymenostomatida</taxon>
        <taxon>Tetrahymenina</taxon>
        <taxon>Tetrahymenidae</taxon>
        <taxon>Tetrahymena</taxon>
    </lineage>
</organism>
<dbReference type="PANTHER" id="PTHR23244:SF471">
    <property type="entry name" value="GUANINE NUCLEOTIDE-BINDING PROTEIN SUBUNIT BETA 1-RELATED"/>
    <property type="match status" value="1"/>
</dbReference>
<evidence type="ECO:0000313" key="2">
    <source>
        <dbReference type="EMBL" id="EAS01566.2"/>
    </source>
</evidence>